<dbReference type="Pfam" id="PF01042">
    <property type="entry name" value="Ribonuc_L-PSP"/>
    <property type="match status" value="1"/>
</dbReference>
<dbReference type="PANTHER" id="PTHR11803:SF39">
    <property type="entry name" value="2-IMINOBUTANOATE_2-IMINOPROPANOATE DEAMINASE"/>
    <property type="match status" value="1"/>
</dbReference>
<dbReference type="EMBL" id="JAUIQD010000006">
    <property type="protein sequence ID" value="KAK3346097.1"/>
    <property type="molecule type" value="Genomic_DNA"/>
</dbReference>
<dbReference type="AlphaFoldDB" id="A0AAJ0MAG3"/>
<comment type="caution">
    <text evidence="1">The sequence shown here is derived from an EMBL/GenBank/DDBJ whole genome shotgun (WGS) entry which is preliminary data.</text>
</comment>
<dbReference type="GO" id="GO:0005829">
    <property type="term" value="C:cytosol"/>
    <property type="evidence" value="ECO:0007669"/>
    <property type="project" value="TreeGrafter"/>
</dbReference>
<accession>A0AAJ0MAG3</accession>
<protein>
    <submittedName>
        <fullName evidence="1">Endoribonuclease L-PSP</fullName>
    </submittedName>
</protein>
<dbReference type="CDD" id="cd06152">
    <property type="entry name" value="YjgF_YER057c_UK114_like_4"/>
    <property type="match status" value="1"/>
</dbReference>
<reference evidence="1" key="2">
    <citation type="submission" date="2023-06" db="EMBL/GenBank/DDBJ databases">
        <authorList>
            <consortium name="Lawrence Berkeley National Laboratory"/>
            <person name="Haridas S."/>
            <person name="Hensen N."/>
            <person name="Bonometti L."/>
            <person name="Westerberg I."/>
            <person name="Brannstrom I.O."/>
            <person name="Guillou S."/>
            <person name="Cros-Aarteil S."/>
            <person name="Calhoun S."/>
            <person name="Kuo A."/>
            <person name="Mondo S."/>
            <person name="Pangilinan J."/>
            <person name="Riley R."/>
            <person name="Labutti K."/>
            <person name="Andreopoulos B."/>
            <person name="Lipzen A."/>
            <person name="Chen C."/>
            <person name="Yanf M."/>
            <person name="Daum C."/>
            <person name="Ng V."/>
            <person name="Clum A."/>
            <person name="Steindorff A."/>
            <person name="Ohm R."/>
            <person name="Martin F."/>
            <person name="Silar P."/>
            <person name="Natvig D."/>
            <person name="Lalanne C."/>
            <person name="Gautier V."/>
            <person name="Ament-Velasquez S.L."/>
            <person name="Kruys A."/>
            <person name="Hutchinson M.I."/>
            <person name="Powell A.J."/>
            <person name="Barry K."/>
            <person name="Miller A.N."/>
            <person name="Grigoriev I.V."/>
            <person name="Debuchy R."/>
            <person name="Gladieux P."/>
            <person name="Thoren M.H."/>
            <person name="Johannesson H."/>
        </authorList>
    </citation>
    <scope>NUCLEOTIDE SEQUENCE</scope>
    <source>
        <strain evidence="1">CBS 955.72</strain>
    </source>
</reference>
<dbReference type="SUPFAM" id="SSF55298">
    <property type="entry name" value="YjgF-like"/>
    <property type="match status" value="1"/>
</dbReference>
<dbReference type="GO" id="GO:0005739">
    <property type="term" value="C:mitochondrion"/>
    <property type="evidence" value="ECO:0007669"/>
    <property type="project" value="TreeGrafter"/>
</dbReference>
<evidence type="ECO:0000313" key="2">
    <source>
        <dbReference type="Proteomes" id="UP001275084"/>
    </source>
</evidence>
<dbReference type="Gene3D" id="3.30.1330.40">
    <property type="entry name" value="RutC-like"/>
    <property type="match status" value="1"/>
</dbReference>
<proteinExistence type="predicted"/>
<sequence>MSSPQFFAYQKQGQVLQKELWYSQSVRVGDRIEISGQGGWDPETGVMKTDPLEEIDQAFANVDLALRDAGGKGWPQVYKVTAYIVDSYFVDEAFLGHFIEGMKKWMPNHQPLLTGIGVAKLGAGSSAGMRIEIEVSANDPEGKN</sequence>
<dbReference type="InterPro" id="IPR035959">
    <property type="entry name" value="RutC-like_sf"/>
</dbReference>
<evidence type="ECO:0000313" key="1">
    <source>
        <dbReference type="EMBL" id="KAK3346097.1"/>
    </source>
</evidence>
<dbReference type="Proteomes" id="UP001275084">
    <property type="component" value="Unassembled WGS sequence"/>
</dbReference>
<dbReference type="InterPro" id="IPR006175">
    <property type="entry name" value="YjgF/YER057c/UK114"/>
</dbReference>
<gene>
    <name evidence="1" type="ORF">B0T25DRAFT_268496</name>
</gene>
<dbReference type="GO" id="GO:0019239">
    <property type="term" value="F:deaminase activity"/>
    <property type="evidence" value="ECO:0007669"/>
    <property type="project" value="TreeGrafter"/>
</dbReference>
<reference evidence="1" key="1">
    <citation type="journal article" date="2023" name="Mol. Phylogenet. Evol.">
        <title>Genome-scale phylogeny and comparative genomics of the fungal order Sordariales.</title>
        <authorList>
            <person name="Hensen N."/>
            <person name="Bonometti L."/>
            <person name="Westerberg I."/>
            <person name="Brannstrom I.O."/>
            <person name="Guillou S."/>
            <person name="Cros-Aarteil S."/>
            <person name="Calhoun S."/>
            <person name="Haridas S."/>
            <person name="Kuo A."/>
            <person name="Mondo S."/>
            <person name="Pangilinan J."/>
            <person name="Riley R."/>
            <person name="LaButti K."/>
            <person name="Andreopoulos B."/>
            <person name="Lipzen A."/>
            <person name="Chen C."/>
            <person name="Yan M."/>
            <person name="Daum C."/>
            <person name="Ng V."/>
            <person name="Clum A."/>
            <person name="Steindorff A."/>
            <person name="Ohm R.A."/>
            <person name="Martin F."/>
            <person name="Silar P."/>
            <person name="Natvig D.O."/>
            <person name="Lalanne C."/>
            <person name="Gautier V."/>
            <person name="Ament-Velasquez S.L."/>
            <person name="Kruys A."/>
            <person name="Hutchinson M.I."/>
            <person name="Powell A.J."/>
            <person name="Barry K."/>
            <person name="Miller A.N."/>
            <person name="Grigoriev I.V."/>
            <person name="Debuchy R."/>
            <person name="Gladieux P."/>
            <person name="Hiltunen Thoren M."/>
            <person name="Johannesson H."/>
        </authorList>
    </citation>
    <scope>NUCLEOTIDE SEQUENCE</scope>
    <source>
        <strain evidence="1">CBS 955.72</strain>
    </source>
</reference>
<dbReference type="PANTHER" id="PTHR11803">
    <property type="entry name" value="2-IMINOBUTANOATE/2-IMINOPROPANOATE DEAMINASE RIDA"/>
    <property type="match status" value="1"/>
</dbReference>
<name>A0AAJ0MAG3_9PEZI</name>
<organism evidence="1 2">
    <name type="scientific">Lasiosphaeria hispida</name>
    <dbReference type="NCBI Taxonomy" id="260671"/>
    <lineage>
        <taxon>Eukaryota</taxon>
        <taxon>Fungi</taxon>
        <taxon>Dikarya</taxon>
        <taxon>Ascomycota</taxon>
        <taxon>Pezizomycotina</taxon>
        <taxon>Sordariomycetes</taxon>
        <taxon>Sordariomycetidae</taxon>
        <taxon>Sordariales</taxon>
        <taxon>Lasiosphaeriaceae</taxon>
        <taxon>Lasiosphaeria</taxon>
    </lineage>
</organism>
<keyword evidence="2" id="KW-1185">Reference proteome</keyword>